<feature type="compositionally biased region" description="Polar residues" evidence="2">
    <location>
        <begin position="192"/>
        <end position="203"/>
    </location>
</feature>
<dbReference type="CDD" id="cd22786">
    <property type="entry name" value="DPBB_YuiC-like"/>
    <property type="match status" value="1"/>
</dbReference>
<evidence type="ECO:0000256" key="2">
    <source>
        <dbReference type="SAM" id="MobiDB-lite"/>
    </source>
</evidence>
<evidence type="ECO:0000256" key="1">
    <source>
        <dbReference type="ARBA" id="ARBA00022729"/>
    </source>
</evidence>
<name>A0A4Z0GPD9_9BACL</name>
<evidence type="ECO:0000313" key="7">
    <source>
        <dbReference type="Proteomes" id="UP000298347"/>
    </source>
</evidence>
<dbReference type="InterPro" id="IPR036908">
    <property type="entry name" value="RlpA-like_sf"/>
</dbReference>
<evidence type="ECO:0000259" key="5">
    <source>
        <dbReference type="Pfam" id="PF06725"/>
    </source>
</evidence>
<dbReference type="Pfam" id="PF06725">
    <property type="entry name" value="3D"/>
    <property type="match status" value="1"/>
</dbReference>
<dbReference type="InterPro" id="IPR010611">
    <property type="entry name" value="3D_dom"/>
</dbReference>
<dbReference type="Gene3D" id="1.10.101.10">
    <property type="entry name" value="PGBD-like superfamily/PGBD"/>
    <property type="match status" value="2"/>
</dbReference>
<feature type="domain" description="3D" evidence="5">
    <location>
        <begin position="250"/>
        <end position="310"/>
    </location>
</feature>
<feature type="region of interest" description="Disordered" evidence="2">
    <location>
        <begin position="174"/>
        <end position="209"/>
    </location>
</feature>
<organism evidence="6 7">
    <name type="scientific">Sporolactobacillus shoreae</name>
    <dbReference type="NCBI Taxonomy" id="1465501"/>
    <lineage>
        <taxon>Bacteria</taxon>
        <taxon>Bacillati</taxon>
        <taxon>Bacillota</taxon>
        <taxon>Bacilli</taxon>
        <taxon>Bacillales</taxon>
        <taxon>Sporolactobacillaceae</taxon>
        <taxon>Sporolactobacillus</taxon>
    </lineage>
</organism>
<dbReference type="SUPFAM" id="SSF50685">
    <property type="entry name" value="Barwin-like endoglucanases"/>
    <property type="match status" value="1"/>
</dbReference>
<dbReference type="RefSeq" id="WP_135348797.1">
    <property type="nucleotide sequence ID" value="NZ_SRJD01000011.1"/>
</dbReference>
<dbReference type="InterPro" id="IPR036366">
    <property type="entry name" value="PGBDSf"/>
</dbReference>
<evidence type="ECO:0000256" key="3">
    <source>
        <dbReference type="SAM" id="SignalP"/>
    </source>
</evidence>
<feature type="domain" description="Peptidoglycan binding-like" evidence="4">
    <location>
        <begin position="117"/>
        <end position="171"/>
    </location>
</feature>
<proteinExistence type="predicted"/>
<dbReference type="Pfam" id="PF01471">
    <property type="entry name" value="PG_binding_1"/>
    <property type="match status" value="2"/>
</dbReference>
<dbReference type="Gene3D" id="2.40.40.10">
    <property type="entry name" value="RlpA-like domain"/>
    <property type="match status" value="1"/>
</dbReference>
<keyword evidence="7" id="KW-1185">Reference proteome</keyword>
<dbReference type="InterPro" id="IPR051933">
    <property type="entry name" value="Resuscitation_pf_RpfB"/>
</dbReference>
<evidence type="ECO:0000259" key="4">
    <source>
        <dbReference type="Pfam" id="PF01471"/>
    </source>
</evidence>
<reference evidence="6 7" key="1">
    <citation type="journal article" date="2015" name="Int. J. Syst. Evol. Microbiol.">
        <title>Sporolactobacillus shoreae sp. nov. and Sporolactobacillus spathodeae sp. nov., two spore-forming lactic acid bacteria isolated from tree barks in Thailand.</title>
        <authorList>
            <person name="Thamacharoensuk T."/>
            <person name="Kitahara M."/>
            <person name="Ohkuma M."/>
            <person name="Thongchul N."/>
            <person name="Tanasupawat S."/>
        </authorList>
    </citation>
    <scope>NUCLEOTIDE SEQUENCE [LARGE SCALE GENOMIC DNA]</scope>
    <source>
        <strain evidence="6 7">BK92</strain>
    </source>
</reference>
<comment type="caution">
    <text evidence="6">The sequence shown here is derived from an EMBL/GenBank/DDBJ whole genome shotgun (WGS) entry which is preliminary data.</text>
</comment>
<feature type="chain" id="PRO_5021333155" evidence="3">
    <location>
        <begin position="31"/>
        <end position="311"/>
    </location>
</feature>
<dbReference type="GO" id="GO:0004553">
    <property type="term" value="F:hydrolase activity, hydrolyzing O-glycosyl compounds"/>
    <property type="evidence" value="ECO:0007669"/>
    <property type="project" value="InterPro"/>
</dbReference>
<dbReference type="SUPFAM" id="SSF47090">
    <property type="entry name" value="PGBD-like"/>
    <property type="match status" value="2"/>
</dbReference>
<protein>
    <submittedName>
        <fullName evidence="6">Peptidoglycan-binding protein</fullName>
    </submittedName>
</protein>
<feature type="domain" description="Peptidoglycan binding-like" evidence="4">
    <location>
        <begin position="44"/>
        <end position="101"/>
    </location>
</feature>
<sequence length="311" mass="33601">MYYGNAIAKSAAVAATFTSSFFLLPPYAAAHLTSDDSLLYKGMRHEDIKTIQSILKATGQYPLTKETGYFGSATETAVKQFQNLNGIQADGVVGIQTKQALISATHQQMGLMSNGSRGENVEYIQFYLQKFGFYKGAIDGLFGNETENAVISLQQDSNIAVDGIVGPETWKSVEKLSEGQKQPKPKPRQKKSIQASSEVQQNHVPRRPAHKQVASVKEFFANSTAYTARCAGCSGTTATGINLLNNPSAKVVAVDPSVIPLGTKLYVEGYGYAVAGDTGGAIKGRKIDVFFSDNVTALQWGRRTVKVRVLE</sequence>
<dbReference type="InterPro" id="IPR036365">
    <property type="entry name" value="PGBD-like_sf"/>
</dbReference>
<accession>A0A4Z0GPD9</accession>
<feature type="signal peptide" evidence="3">
    <location>
        <begin position="1"/>
        <end position="30"/>
    </location>
</feature>
<dbReference type="GO" id="GO:0019867">
    <property type="term" value="C:outer membrane"/>
    <property type="evidence" value="ECO:0007669"/>
    <property type="project" value="InterPro"/>
</dbReference>
<gene>
    <name evidence="6" type="ORF">E4665_10740</name>
</gene>
<dbReference type="PANTHER" id="PTHR39160:SF4">
    <property type="entry name" value="RESUSCITATION-PROMOTING FACTOR RPFB"/>
    <property type="match status" value="1"/>
</dbReference>
<dbReference type="PANTHER" id="PTHR39160">
    <property type="entry name" value="CELL WALL-BINDING PROTEIN YOCH"/>
    <property type="match status" value="1"/>
</dbReference>
<dbReference type="GO" id="GO:0009254">
    <property type="term" value="P:peptidoglycan turnover"/>
    <property type="evidence" value="ECO:0007669"/>
    <property type="project" value="InterPro"/>
</dbReference>
<dbReference type="EMBL" id="SRJD01000011">
    <property type="protein sequence ID" value="TGA97865.1"/>
    <property type="molecule type" value="Genomic_DNA"/>
</dbReference>
<dbReference type="InterPro" id="IPR002477">
    <property type="entry name" value="Peptidoglycan-bd-like"/>
</dbReference>
<dbReference type="OrthoDB" id="9798935at2"/>
<evidence type="ECO:0000313" key="6">
    <source>
        <dbReference type="EMBL" id="TGA97865.1"/>
    </source>
</evidence>
<dbReference type="Proteomes" id="UP000298347">
    <property type="component" value="Unassembled WGS sequence"/>
</dbReference>
<keyword evidence="1 3" id="KW-0732">Signal</keyword>
<dbReference type="AlphaFoldDB" id="A0A4Z0GPD9"/>